<dbReference type="InParanoid" id="A7RR63"/>
<dbReference type="SMART" id="SM00054">
    <property type="entry name" value="EFh"/>
    <property type="match status" value="3"/>
</dbReference>
<dbReference type="Pfam" id="PF00036">
    <property type="entry name" value="EF-hand_1"/>
    <property type="match status" value="1"/>
</dbReference>
<dbReference type="eggNOG" id="KOG0034">
    <property type="taxonomic scope" value="Eukaryota"/>
</dbReference>
<feature type="non-terminal residue" evidence="5">
    <location>
        <position position="1"/>
    </location>
</feature>
<dbReference type="Proteomes" id="UP000001593">
    <property type="component" value="Unassembled WGS sequence"/>
</dbReference>
<evidence type="ECO:0000256" key="3">
    <source>
        <dbReference type="ARBA" id="ARBA00022837"/>
    </source>
</evidence>
<dbReference type="HOGENOM" id="CLU_061288_3_0_1"/>
<dbReference type="AlphaFoldDB" id="A7RR63"/>
<evidence type="ECO:0000256" key="1">
    <source>
        <dbReference type="ARBA" id="ARBA00022723"/>
    </source>
</evidence>
<dbReference type="PANTHER" id="PTHR23055:SF188">
    <property type="entry name" value="EF-HAND DOMAIN-CONTAINING PROTEIN"/>
    <property type="match status" value="1"/>
</dbReference>
<dbReference type="InterPro" id="IPR028846">
    <property type="entry name" value="Recoverin"/>
</dbReference>
<dbReference type="CDD" id="cd00051">
    <property type="entry name" value="EFh"/>
    <property type="match status" value="2"/>
</dbReference>
<dbReference type="InterPro" id="IPR018247">
    <property type="entry name" value="EF_Hand_1_Ca_BS"/>
</dbReference>
<organism evidence="5 6">
    <name type="scientific">Nematostella vectensis</name>
    <name type="common">Starlet sea anemone</name>
    <dbReference type="NCBI Taxonomy" id="45351"/>
    <lineage>
        <taxon>Eukaryota</taxon>
        <taxon>Metazoa</taxon>
        <taxon>Cnidaria</taxon>
        <taxon>Anthozoa</taxon>
        <taxon>Hexacorallia</taxon>
        <taxon>Actiniaria</taxon>
        <taxon>Edwardsiidae</taxon>
        <taxon>Nematostella</taxon>
    </lineage>
</organism>
<dbReference type="GO" id="GO:0009966">
    <property type="term" value="P:regulation of signal transduction"/>
    <property type="evidence" value="ECO:0000318"/>
    <property type="project" value="GO_Central"/>
</dbReference>
<feature type="domain" description="EF-hand" evidence="4">
    <location>
        <begin position="134"/>
        <end position="160"/>
    </location>
</feature>
<dbReference type="InterPro" id="IPR002048">
    <property type="entry name" value="EF_hand_dom"/>
</dbReference>
<name>A7RR63_NEMVE</name>
<accession>A7RR63</accession>
<dbReference type="SUPFAM" id="SSF47473">
    <property type="entry name" value="EF-hand"/>
    <property type="match status" value="1"/>
</dbReference>
<dbReference type="PhylomeDB" id="A7RR63"/>
<evidence type="ECO:0000313" key="5">
    <source>
        <dbReference type="EMBL" id="EDO46112.1"/>
    </source>
</evidence>
<keyword evidence="6" id="KW-1185">Reference proteome</keyword>
<keyword evidence="3" id="KW-0106">Calcium</keyword>
<reference evidence="5 6" key="1">
    <citation type="journal article" date="2007" name="Science">
        <title>Sea anemone genome reveals ancestral eumetazoan gene repertoire and genomic organization.</title>
        <authorList>
            <person name="Putnam N.H."/>
            <person name="Srivastava M."/>
            <person name="Hellsten U."/>
            <person name="Dirks B."/>
            <person name="Chapman J."/>
            <person name="Salamov A."/>
            <person name="Terry A."/>
            <person name="Shapiro H."/>
            <person name="Lindquist E."/>
            <person name="Kapitonov V.V."/>
            <person name="Jurka J."/>
            <person name="Genikhovich G."/>
            <person name="Grigoriev I.V."/>
            <person name="Lucas S.M."/>
            <person name="Steele R.E."/>
            <person name="Finnerty J.R."/>
            <person name="Technau U."/>
            <person name="Martindale M.Q."/>
            <person name="Rokhsar D.S."/>
        </authorList>
    </citation>
    <scope>NUCLEOTIDE SEQUENCE [LARGE SCALE GENOMIC DNA]</scope>
    <source>
        <strain evidence="6">CH2 X CH6</strain>
    </source>
</reference>
<dbReference type="InterPro" id="IPR011992">
    <property type="entry name" value="EF-hand-dom_pair"/>
</dbReference>
<dbReference type="OMA" id="CYIVEFR"/>
<gene>
    <name evidence="5" type="ORF">NEMVEDRAFT_v1g74546</name>
</gene>
<evidence type="ECO:0000313" key="6">
    <source>
        <dbReference type="Proteomes" id="UP000001593"/>
    </source>
</evidence>
<feature type="non-terminal residue" evidence="5">
    <location>
        <position position="160"/>
    </location>
</feature>
<dbReference type="EMBL" id="DS469530">
    <property type="protein sequence ID" value="EDO46112.1"/>
    <property type="molecule type" value="Genomic_DNA"/>
</dbReference>
<dbReference type="GO" id="GO:0005509">
    <property type="term" value="F:calcium ion binding"/>
    <property type="evidence" value="ECO:0000318"/>
    <property type="project" value="GO_Central"/>
</dbReference>
<proteinExistence type="predicted"/>
<protein>
    <recommendedName>
        <fullName evidence="4">EF-hand domain-containing protein</fullName>
    </recommendedName>
</protein>
<dbReference type="PROSITE" id="PS50222">
    <property type="entry name" value="EF_HAND_2"/>
    <property type="match status" value="3"/>
</dbReference>
<keyword evidence="1" id="KW-0479">Metal-binding</keyword>
<evidence type="ECO:0000256" key="2">
    <source>
        <dbReference type="ARBA" id="ARBA00022737"/>
    </source>
</evidence>
<evidence type="ECO:0000259" key="4">
    <source>
        <dbReference type="PROSITE" id="PS50222"/>
    </source>
</evidence>
<feature type="domain" description="EF-hand" evidence="4">
    <location>
        <begin position="49"/>
        <end position="84"/>
    </location>
</feature>
<dbReference type="PANTHER" id="PTHR23055">
    <property type="entry name" value="CALCIUM BINDING PROTEINS"/>
    <property type="match status" value="1"/>
</dbReference>
<dbReference type="Pfam" id="PF13499">
    <property type="entry name" value="EF-hand_7"/>
    <property type="match status" value="1"/>
</dbReference>
<feature type="domain" description="EF-hand" evidence="4">
    <location>
        <begin position="85"/>
        <end position="120"/>
    </location>
</feature>
<dbReference type="STRING" id="45351.A7RR63"/>
<keyword evidence="2" id="KW-0677">Repeat</keyword>
<dbReference type="Gene3D" id="1.10.238.10">
    <property type="entry name" value="EF-hand"/>
    <property type="match status" value="1"/>
</dbReference>
<dbReference type="PRINTS" id="PR00450">
    <property type="entry name" value="RECOVERIN"/>
</dbReference>
<sequence>EETRRLQDKSHFDQVEIEALIEQFKTLATEDLGITREVFDQCLGPLGQQSNLVMEQMFKFYDSNGDNIIDLEEFIQALSILVKGSQEEKIPHAFKGYDTEKKGYITKENLRQMFKAYFNEDGTWPVMEAMSQDAIDEMVEHVFAYADADKNGEISYEEFK</sequence>
<dbReference type="PROSITE" id="PS00018">
    <property type="entry name" value="EF_HAND_1"/>
    <property type="match status" value="2"/>
</dbReference>